<sequence>MCHPLLQNFTLVYAVKPKQNALMKEICAWFHAFFYIATNAYTLFIHENAMEKMWEKDHSTYHWLRDNEKLELWASLIPNPKCDDNTNNFVTSFSHAIVKSKLIGLHCKHTARCIFRIKQQLEDYAEDDFAMEKYRNLYIHIVHPIGALQMWDKRNLPNLDPLMLKGK</sequence>
<evidence type="ECO:0000313" key="2">
    <source>
        <dbReference type="Proteomes" id="UP001153076"/>
    </source>
</evidence>
<protein>
    <submittedName>
        <fullName evidence="1">Uncharacterized protein</fullName>
    </submittedName>
</protein>
<dbReference type="Proteomes" id="UP001153076">
    <property type="component" value="Unassembled WGS sequence"/>
</dbReference>
<organism evidence="1 2">
    <name type="scientific">Carnegiea gigantea</name>
    <dbReference type="NCBI Taxonomy" id="171969"/>
    <lineage>
        <taxon>Eukaryota</taxon>
        <taxon>Viridiplantae</taxon>
        <taxon>Streptophyta</taxon>
        <taxon>Embryophyta</taxon>
        <taxon>Tracheophyta</taxon>
        <taxon>Spermatophyta</taxon>
        <taxon>Magnoliopsida</taxon>
        <taxon>eudicotyledons</taxon>
        <taxon>Gunneridae</taxon>
        <taxon>Pentapetalae</taxon>
        <taxon>Caryophyllales</taxon>
        <taxon>Cactineae</taxon>
        <taxon>Cactaceae</taxon>
        <taxon>Cactoideae</taxon>
        <taxon>Echinocereeae</taxon>
        <taxon>Carnegiea</taxon>
    </lineage>
</organism>
<reference evidence="1" key="1">
    <citation type="submission" date="2022-04" db="EMBL/GenBank/DDBJ databases">
        <title>Carnegiea gigantea Genome sequencing and assembly v2.</title>
        <authorList>
            <person name="Copetti D."/>
            <person name="Sanderson M.J."/>
            <person name="Burquez A."/>
            <person name="Wojciechowski M.F."/>
        </authorList>
    </citation>
    <scope>NUCLEOTIDE SEQUENCE</scope>
    <source>
        <strain evidence="1">SGP5-SGP5p</strain>
        <tissue evidence="1">Aerial part</tissue>
    </source>
</reference>
<keyword evidence="2" id="KW-1185">Reference proteome</keyword>
<dbReference type="AlphaFoldDB" id="A0A9Q1GHP2"/>
<accession>A0A9Q1GHP2</accession>
<evidence type="ECO:0000313" key="1">
    <source>
        <dbReference type="EMBL" id="KAJ8421207.1"/>
    </source>
</evidence>
<dbReference type="EMBL" id="JAKOGI010002853">
    <property type="protein sequence ID" value="KAJ8421207.1"/>
    <property type="molecule type" value="Genomic_DNA"/>
</dbReference>
<name>A0A9Q1GHP2_9CARY</name>
<comment type="caution">
    <text evidence="1">The sequence shown here is derived from an EMBL/GenBank/DDBJ whole genome shotgun (WGS) entry which is preliminary data.</text>
</comment>
<proteinExistence type="predicted"/>
<gene>
    <name evidence="1" type="ORF">Cgig2_025005</name>
</gene>